<feature type="domain" description="Glycine N-acyltransferase C-terminal" evidence="2">
    <location>
        <begin position="3"/>
        <end position="57"/>
    </location>
</feature>
<name>A0AAW1E1Q8_ZOAVI</name>
<dbReference type="EMBL" id="JBCEZU010000586">
    <property type="protein sequence ID" value="KAK9515967.1"/>
    <property type="molecule type" value="Genomic_DNA"/>
</dbReference>
<dbReference type="Pfam" id="PF08444">
    <property type="entry name" value="Gly_acyl_tr_C"/>
    <property type="match status" value="1"/>
</dbReference>
<proteinExistence type="inferred from homology"/>
<protein>
    <recommendedName>
        <fullName evidence="1">Glycine N-acyltransferase-like protein</fullName>
        <ecNumber evidence="1">2.3.1.-</ecNumber>
    </recommendedName>
</protein>
<evidence type="ECO:0000313" key="4">
    <source>
        <dbReference type="Proteomes" id="UP001488805"/>
    </source>
</evidence>
<dbReference type="PANTHER" id="PTHR15298">
    <property type="entry name" value="L-COA N-ACYLTRANSFERASE-RELATED"/>
    <property type="match status" value="1"/>
</dbReference>
<sequence length="95" mass="10740">MRKGRPVSWMLSDELCELRMAFTLPEFRRGGHLLALSLALMSSVGLPVYCHVKPAEPGHHQRRDLLRLSQCGGDLSAFNLQRQSLSLREPNDNNI</sequence>
<reference evidence="3 4" key="1">
    <citation type="journal article" date="2024" name="Genome Biol. Evol.">
        <title>Chromosome-level genome assembly of the viviparous eelpout Zoarces viviparus.</title>
        <authorList>
            <person name="Fuhrmann N."/>
            <person name="Brasseur M.V."/>
            <person name="Bakowski C.E."/>
            <person name="Podsiadlowski L."/>
            <person name="Prost S."/>
            <person name="Krehenwinkel H."/>
            <person name="Mayer C."/>
        </authorList>
    </citation>
    <scope>NUCLEOTIDE SEQUENCE [LARGE SCALE GENOMIC DNA]</scope>
    <source>
        <strain evidence="3">NO-MEL_2022_Ind0_liver</strain>
    </source>
</reference>
<evidence type="ECO:0000259" key="2">
    <source>
        <dbReference type="Pfam" id="PF08444"/>
    </source>
</evidence>
<evidence type="ECO:0000256" key="1">
    <source>
        <dbReference type="RuleBase" id="RU368002"/>
    </source>
</evidence>
<organism evidence="3 4">
    <name type="scientific">Zoarces viviparus</name>
    <name type="common">Viviparous eelpout</name>
    <name type="synonym">Blennius viviparus</name>
    <dbReference type="NCBI Taxonomy" id="48416"/>
    <lineage>
        <taxon>Eukaryota</taxon>
        <taxon>Metazoa</taxon>
        <taxon>Chordata</taxon>
        <taxon>Craniata</taxon>
        <taxon>Vertebrata</taxon>
        <taxon>Euteleostomi</taxon>
        <taxon>Actinopterygii</taxon>
        <taxon>Neopterygii</taxon>
        <taxon>Teleostei</taxon>
        <taxon>Neoteleostei</taxon>
        <taxon>Acanthomorphata</taxon>
        <taxon>Eupercaria</taxon>
        <taxon>Perciformes</taxon>
        <taxon>Cottioidei</taxon>
        <taxon>Zoarcales</taxon>
        <taxon>Zoarcidae</taxon>
        <taxon>Zoarcinae</taxon>
        <taxon>Zoarces</taxon>
    </lineage>
</organism>
<keyword evidence="1" id="KW-0012">Acyltransferase</keyword>
<dbReference type="GO" id="GO:0005739">
    <property type="term" value="C:mitochondrion"/>
    <property type="evidence" value="ECO:0007669"/>
    <property type="project" value="InterPro"/>
</dbReference>
<comment type="similarity">
    <text evidence="1">Belongs to the glycine N-acyltransferase family.</text>
</comment>
<gene>
    <name evidence="3" type="ORF">VZT92_026563</name>
</gene>
<evidence type="ECO:0000313" key="3">
    <source>
        <dbReference type="EMBL" id="KAK9515967.1"/>
    </source>
</evidence>
<keyword evidence="4" id="KW-1185">Reference proteome</keyword>
<dbReference type="PANTHER" id="PTHR15298:SF17">
    <property type="entry name" value="GLYCINE N-ACYLTRANSFERASE-LIKE PROTEIN"/>
    <property type="match status" value="1"/>
</dbReference>
<keyword evidence="1" id="KW-0808">Transferase</keyword>
<dbReference type="AlphaFoldDB" id="A0AAW1E1Q8"/>
<accession>A0AAW1E1Q8</accession>
<dbReference type="InterPro" id="IPR013652">
    <property type="entry name" value="Glycine_N-acyltransferase_C"/>
</dbReference>
<dbReference type="GO" id="GO:0047961">
    <property type="term" value="F:glycine N-acyltransferase activity"/>
    <property type="evidence" value="ECO:0007669"/>
    <property type="project" value="InterPro"/>
</dbReference>
<dbReference type="InterPro" id="IPR010313">
    <property type="entry name" value="Glycine_N-acyltransferase"/>
</dbReference>
<dbReference type="Proteomes" id="UP001488805">
    <property type="component" value="Unassembled WGS sequence"/>
</dbReference>
<dbReference type="EC" id="2.3.1.-" evidence="1"/>
<comment type="caution">
    <text evidence="3">The sequence shown here is derived from an EMBL/GenBank/DDBJ whole genome shotgun (WGS) entry which is preliminary data.</text>
</comment>